<dbReference type="InterPro" id="IPR011990">
    <property type="entry name" value="TPR-like_helical_dom_sf"/>
</dbReference>
<dbReference type="RefSeq" id="WP_157894278.1">
    <property type="nucleotide sequence ID" value="NZ_BMKI01000006.1"/>
</dbReference>
<name>A0ABQ1PF47_9ENTE</name>
<evidence type="ECO:0008006" key="3">
    <source>
        <dbReference type="Google" id="ProtNLM"/>
    </source>
</evidence>
<protein>
    <recommendedName>
        <fullName evidence="3">Tetratricopeptide repeat protein</fullName>
    </recommendedName>
</protein>
<reference evidence="2" key="1">
    <citation type="journal article" date="2019" name="Int. J. Syst. Evol. Microbiol.">
        <title>The Global Catalogue of Microorganisms (GCM) 10K type strain sequencing project: providing services to taxonomists for standard genome sequencing and annotation.</title>
        <authorList>
            <consortium name="The Broad Institute Genomics Platform"/>
            <consortium name="The Broad Institute Genome Sequencing Center for Infectious Disease"/>
            <person name="Wu L."/>
            <person name="Ma J."/>
        </authorList>
    </citation>
    <scope>NUCLEOTIDE SEQUENCE [LARGE SCALE GENOMIC DNA]</scope>
    <source>
        <strain evidence="2">CGMCC 1.15942</strain>
    </source>
</reference>
<evidence type="ECO:0000313" key="1">
    <source>
        <dbReference type="EMBL" id="GGC96043.1"/>
    </source>
</evidence>
<sequence length="194" mass="22935">MDKKVYDILLVQCDPKSYKEFQHLLSGKKKNNILYVQEEAVACYYLGEFSQSIKMFKFILPKYKTDKQKLFAYYWQSLCYIFTQERESFKYCLGEMENILQSGKLKKSEQLDGQFLVNKLSLFNDIILDKQDKQEAVENLTATNELALLEKSYLLGVNEWNQKHFEIADNYFTKIINAQNDIFYVKDAKSKISE</sequence>
<dbReference type="EMBL" id="BMKI01000006">
    <property type="protein sequence ID" value="GGC96043.1"/>
    <property type="molecule type" value="Genomic_DNA"/>
</dbReference>
<evidence type="ECO:0000313" key="2">
    <source>
        <dbReference type="Proteomes" id="UP000630615"/>
    </source>
</evidence>
<organism evidence="1 2">
    <name type="scientific">Enterococcus wangshanyuanii</name>
    <dbReference type="NCBI Taxonomy" id="2005703"/>
    <lineage>
        <taxon>Bacteria</taxon>
        <taxon>Bacillati</taxon>
        <taxon>Bacillota</taxon>
        <taxon>Bacilli</taxon>
        <taxon>Lactobacillales</taxon>
        <taxon>Enterococcaceae</taxon>
        <taxon>Enterococcus</taxon>
    </lineage>
</organism>
<accession>A0ABQ1PF47</accession>
<gene>
    <name evidence="1" type="ORF">GCM10011573_27100</name>
</gene>
<keyword evidence="2" id="KW-1185">Reference proteome</keyword>
<proteinExistence type="predicted"/>
<dbReference type="Gene3D" id="1.25.40.10">
    <property type="entry name" value="Tetratricopeptide repeat domain"/>
    <property type="match status" value="1"/>
</dbReference>
<dbReference type="Proteomes" id="UP000630615">
    <property type="component" value="Unassembled WGS sequence"/>
</dbReference>
<comment type="caution">
    <text evidence="1">The sequence shown here is derived from an EMBL/GenBank/DDBJ whole genome shotgun (WGS) entry which is preliminary data.</text>
</comment>